<dbReference type="EMBL" id="UGJF01000001">
    <property type="protein sequence ID" value="STQ88281.1"/>
    <property type="molecule type" value="Genomic_DNA"/>
</dbReference>
<dbReference type="Proteomes" id="UP000037997">
    <property type="component" value="Unassembled WGS sequence"/>
</dbReference>
<protein>
    <submittedName>
        <fullName evidence="4">Putative inner membrane protein</fullName>
    </submittedName>
</protein>
<dbReference type="RefSeq" id="WP_005022567.1">
    <property type="nucleotide sequence ID" value="NZ_CABKNZ010000041.1"/>
</dbReference>
<evidence type="ECO:0000313" key="7">
    <source>
        <dbReference type="Proteomes" id="UP000255269"/>
    </source>
</evidence>
<keyword evidence="1" id="KW-1133">Transmembrane helix</keyword>
<dbReference type="GeneID" id="93196244"/>
<dbReference type="STRING" id="35818.HPU229336_04075"/>
<feature type="transmembrane region" description="Helical" evidence="1">
    <location>
        <begin position="12"/>
        <end position="32"/>
    </location>
</feature>
<gene>
    <name evidence="3" type="ORF">HPU229334_09665</name>
    <name evidence="2" type="ORF">HPU229336_04075</name>
    <name evidence="4" type="ORF">NCTC13156_01118</name>
</gene>
<dbReference type="EMBL" id="JNUR01000028">
    <property type="protein sequence ID" value="KPH50182.1"/>
    <property type="molecule type" value="Genomic_DNA"/>
</dbReference>
<keyword evidence="1" id="KW-0812">Transmembrane</keyword>
<reference evidence="5 6" key="1">
    <citation type="submission" date="2014-06" db="EMBL/GenBank/DDBJ databases">
        <title>Helicobacter pullorum isolates in fresh chicken meat - phenotypic and genotypic features.</title>
        <authorList>
            <person name="Borges V."/>
            <person name="Santos A."/>
            <person name="Correia C.B."/>
            <person name="Saraiva M."/>
            <person name="Menard A."/>
            <person name="Vieira L."/>
            <person name="Sampaio D.A."/>
            <person name="Gomes J.P."/>
            <person name="Oleastro M."/>
        </authorList>
    </citation>
    <scope>NUCLEOTIDE SEQUENCE [LARGE SCALE GENOMIC DNA]</scope>
    <source>
        <strain evidence="3 6">229334/12</strain>
        <strain evidence="2 5">229336/12</strain>
    </source>
</reference>
<evidence type="ECO:0000313" key="5">
    <source>
        <dbReference type="Proteomes" id="UP000037800"/>
    </source>
</evidence>
<keyword evidence="1" id="KW-0472">Membrane</keyword>
<sequence>MNGLFGINGLGGYIIAVVLLLAVVFGLGYTAVITQKAEANNPYVIENANSIQMKSVENAQHFQNAKE</sequence>
<dbReference type="AlphaFoldDB" id="A0A0N1EEU6"/>
<dbReference type="PATRIC" id="fig|35818.10.peg.836"/>
<name>A0A0N1EEU6_9HELI</name>
<evidence type="ECO:0000313" key="3">
    <source>
        <dbReference type="EMBL" id="KPH55202.1"/>
    </source>
</evidence>
<dbReference type="OrthoDB" id="5329791at2"/>
<dbReference type="EMBL" id="JNOC01000051">
    <property type="protein sequence ID" value="KPH55202.1"/>
    <property type="molecule type" value="Genomic_DNA"/>
</dbReference>
<proteinExistence type="predicted"/>
<dbReference type="Proteomes" id="UP000037800">
    <property type="component" value="Unassembled WGS sequence"/>
</dbReference>
<dbReference type="Proteomes" id="UP000255269">
    <property type="component" value="Unassembled WGS sequence"/>
</dbReference>
<organism evidence="3 6">
    <name type="scientific">Helicobacter pullorum</name>
    <dbReference type="NCBI Taxonomy" id="35818"/>
    <lineage>
        <taxon>Bacteria</taxon>
        <taxon>Pseudomonadati</taxon>
        <taxon>Campylobacterota</taxon>
        <taxon>Epsilonproteobacteria</taxon>
        <taxon>Campylobacterales</taxon>
        <taxon>Helicobacteraceae</taxon>
        <taxon>Helicobacter</taxon>
    </lineage>
</organism>
<evidence type="ECO:0000256" key="1">
    <source>
        <dbReference type="SAM" id="Phobius"/>
    </source>
</evidence>
<evidence type="ECO:0000313" key="2">
    <source>
        <dbReference type="EMBL" id="KPH50182.1"/>
    </source>
</evidence>
<accession>A0A0N1EEU6</accession>
<dbReference type="Pfam" id="PF13179">
    <property type="entry name" value="DUF4006"/>
    <property type="match status" value="1"/>
</dbReference>
<dbReference type="InterPro" id="IPR025065">
    <property type="entry name" value="DUF4006"/>
</dbReference>
<evidence type="ECO:0000313" key="6">
    <source>
        <dbReference type="Proteomes" id="UP000037997"/>
    </source>
</evidence>
<reference evidence="4 7" key="2">
    <citation type="submission" date="2018-06" db="EMBL/GenBank/DDBJ databases">
        <authorList>
            <consortium name="Pathogen Informatics"/>
            <person name="Doyle S."/>
        </authorList>
    </citation>
    <scope>NUCLEOTIDE SEQUENCE [LARGE SCALE GENOMIC DNA]</scope>
    <source>
        <strain evidence="4 7">NCTC13156</strain>
    </source>
</reference>
<evidence type="ECO:0000313" key="4">
    <source>
        <dbReference type="EMBL" id="STQ88281.1"/>
    </source>
</evidence>